<dbReference type="AlphaFoldDB" id="A0AAD1TP96"/>
<organism evidence="10 11">
    <name type="scientific">Pelobates cultripes</name>
    <name type="common">Western spadefoot toad</name>
    <dbReference type="NCBI Taxonomy" id="61616"/>
    <lineage>
        <taxon>Eukaryota</taxon>
        <taxon>Metazoa</taxon>
        <taxon>Chordata</taxon>
        <taxon>Craniata</taxon>
        <taxon>Vertebrata</taxon>
        <taxon>Euteleostomi</taxon>
        <taxon>Amphibia</taxon>
        <taxon>Batrachia</taxon>
        <taxon>Anura</taxon>
        <taxon>Pelobatoidea</taxon>
        <taxon>Pelobatidae</taxon>
        <taxon>Pelobates</taxon>
    </lineage>
</organism>
<keyword evidence="11" id="KW-1185">Reference proteome</keyword>
<keyword evidence="6" id="KW-0496">Mitochondrion</keyword>
<sequence>MGEQCGEVLTLQLGHYASFVGTHWWNSQNSTFSNPLGCNVAPEICSKVLFRHGLTLKRMDTYTPRLIIMDLKGSLSSLREEGYLYEDKDTRSSTPAWRGCLTTHLEDPPVQKPFLEDMGMKPQRQKGETFSESCVSGMSSDVCSGRSTLSSMKSHNLEKSVNVWSDFLQTDLHPKSVCVVNQYNHGGETEGLESFSQGQSILKDASYLDDIEDRLHFFIEESDYLQGFQLLCDLHNGFSGLGAQMAEFLHDEYPGRGILTWGTCPVQSGERNMHKAMFQVMNVIMGLVKMSSLSSLFCPLSLNSSLGRRPGPPSSFPHLLYNPALQYHSSSILAIALETITAPYRVPASHLSMQDMAESLNFCGRKVVSATASLPFPIEVGSSLPDALSSHLAAAPWRSISPCGTRGSCGTTECFSQSVVLRGISKDKQNSNLSSGIRSSSALHAQSNGKDVLQCYLQALYPAYTVSIPHVFQDPCRLGPSFPQFFSPVVTREGFTQSMQCEQPQGVDCVPMFTALQTSKNVYHMLRGLYEELRKVDVRRFSTFFSSGVEMDDFEEALHQIRDLAQCYSSTEDEMEEDD</sequence>
<dbReference type="GO" id="GO:0007005">
    <property type="term" value="P:mitochondrion organization"/>
    <property type="evidence" value="ECO:0007669"/>
    <property type="project" value="InterPro"/>
</dbReference>
<comment type="function">
    <text evidence="7">Involved in the regulation of mitochondrial distribution and morphology. Required for mitochondrial fusion and mitochondrial network formation.</text>
</comment>
<dbReference type="PANTHER" id="PTHR13391:SF0">
    <property type="entry name" value="PROTEIN MISATO HOMOLOG 1"/>
    <property type="match status" value="1"/>
</dbReference>
<evidence type="ECO:0000259" key="8">
    <source>
        <dbReference type="Pfam" id="PF10644"/>
    </source>
</evidence>
<feature type="domain" description="Misato Segment II tubulin-like" evidence="8">
    <location>
        <begin position="7"/>
        <end position="118"/>
    </location>
</feature>
<evidence type="ECO:0000259" key="9">
    <source>
        <dbReference type="Pfam" id="PF14881"/>
    </source>
</evidence>
<dbReference type="InterPro" id="IPR049942">
    <property type="entry name" value="DML1/Misato"/>
</dbReference>
<reference evidence="10" key="1">
    <citation type="submission" date="2022-03" db="EMBL/GenBank/DDBJ databases">
        <authorList>
            <person name="Alioto T."/>
            <person name="Alioto T."/>
            <person name="Gomez Garrido J."/>
        </authorList>
    </citation>
    <scope>NUCLEOTIDE SEQUENCE</scope>
</reference>
<dbReference type="InterPro" id="IPR029209">
    <property type="entry name" value="DML1/Misato_tubulin"/>
</dbReference>
<dbReference type="Pfam" id="PF14881">
    <property type="entry name" value="Tubulin_3"/>
    <property type="match status" value="1"/>
</dbReference>
<dbReference type="CDD" id="cd06060">
    <property type="entry name" value="misato"/>
    <property type="match status" value="1"/>
</dbReference>
<dbReference type="SUPFAM" id="SSF52490">
    <property type="entry name" value="Tubulin nucleotide-binding domain-like"/>
    <property type="match status" value="1"/>
</dbReference>
<dbReference type="EMBL" id="OW240924">
    <property type="protein sequence ID" value="CAH2327576.1"/>
    <property type="molecule type" value="Genomic_DNA"/>
</dbReference>
<dbReference type="PANTHER" id="PTHR13391">
    <property type="entry name" value="MITOCHONDRIAL DISTRIBUTION REGULATOR MISATO"/>
    <property type="match status" value="1"/>
</dbReference>
<dbReference type="InterPro" id="IPR036525">
    <property type="entry name" value="Tubulin/FtsZ_GTPase_sf"/>
</dbReference>
<evidence type="ECO:0000256" key="2">
    <source>
        <dbReference type="ARBA" id="ARBA00004496"/>
    </source>
</evidence>
<evidence type="ECO:0000256" key="3">
    <source>
        <dbReference type="ARBA" id="ARBA00008507"/>
    </source>
</evidence>
<comment type="similarity">
    <text evidence="3">Belongs to the misato family.</text>
</comment>
<dbReference type="Pfam" id="PF10644">
    <property type="entry name" value="Misat_Tub_SegII"/>
    <property type="match status" value="1"/>
</dbReference>
<feature type="domain" description="DML1/Misato tubulin" evidence="9">
    <location>
        <begin position="159"/>
        <end position="345"/>
    </location>
</feature>
<comment type="subcellular location">
    <subcellularLocation>
        <location evidence="2">Cytoplasm</location>
    </subcellularLocation>
    <subcellularLocation>
        <location evidence="1">Mitochondrion</location>
    </subcellularLocation>
</comment>
<dbReference type="Gene3D" id="3.40.50.1440">
    <property type="entry name" value="Tubulin/FtsZ, GTPase domain"/>
    <property type="match status" value="1"/>
</dbReference>
<evidence type="ECO:0000313" key="10">
    <source>
        <dbReference type="EMBL" id="CAH2327576.1"/>
    </source>
</evidence>
<dbReference type="Proteomes" id="UP001295444">
    <property type="component" value="Chromosome 13"/>
</dbReference>
<dbReference type="InterPro" id="IPR019605">
    <property type="entry name" value="Misato_II_tubulin-like"/>
</dbReference>
<keyword evidence="5" id="KW-0963">Cytoplasm</keyword>
<proteinExistence type="inferred from homology"/>
<evidence type="ECO:0000256" key="7">
    <source>
        <dbReference type="ARBA" id="ARBA00045225"/>
    </source>
</evidence>
<name>A0AAD1TP96_PELCU</name>
<gene>
    <name evidence="10" type="ORF">PECUL_23A007139</name>
</gene>
<evidence type="ECO:0000256" key="6">
    <source>
        <dbReference type="ARBA" id="ARBA00023128"/>
    </source>
</evidence>
<evidence type="ECO:0000256" key="1">
    <source>
        <dbReference type="ARBA" id="ARBA00004173"/>
    </source>
</evidence>
<evidence type="ECO:0000313" key="11">
    <source>
        <dbReference type="Proteomes" id="UP001295444"/>
    </source>
</evidence>
<evidence type="ECO:0000256" key="5">
    <source>
        <dbReference type="ARBA" id="ARBA00022490"/>
    </source>
</evidence>
<evidence type="ECO:0000256" key="4">
    <source>
        <dbReference type="ARBA" id="ARBA00017321"/>
    </source>
</evidence>
<protein>
    <recommendedName>
        <fullName evidence="4">Protein misato homolog 1</fullName>
    </recommendedName>
</protein>
<dbReference type="GO" id="GO:0005739">
    <property type="term" value="C:mitochondrion"/>
    <property type="evidence" value="ECO:0007669"/>
    <property type="project" value="UniProtKB-SubCell"/>
</dbReference>
<accession>A0AAD1TP96</accession>